<feature type="transmembrane region" description="Helical" evidence="2">
    <location>
        <begin position="166"/>
        <end position="195"/>
    </location>
</feature>
<gene>
    <name evidence="4" type="ORF">SAMN05216184_10773</name>
</gene>
<dbReference type="InterPro" id="IPR057169">
    <property type="entry name" value="DUF7847"/>
</dbReference>
<dbReference type="AlphaFoldDB" id="A0A2Y9AG48"/>
<feature type="compositionally biased region" description="Polar residues" evidence="1">
    <location>
        <begin position="1"/>
        <end position="12"/>
    </location>
</feature>
<evidence type="ECO:0000313" key="5">
    <source>
        <dbReference type="Proteomes" id="UP000250222"/>
    </source>
</evidence>
<sequence length="399" mass="41317">MSQEPGQPQPASQPFGVPSPGQYGQQPPPGDYGQYGQPAPPPGDYGQYGQPAPPPGDYGQYGQPLPPQGQYGQYGQSPGQGGYYGPGFVPAAAQPGIIPLRPLTLGEIYDGAFRAIRSNPLVMFGLAIIVVGLGAIVQLGFTAAAMGRIERAAQAGTLELEALFSVGSMAGVLLSSAAVSLATLVLEGLAILSVSESVLGRKISLGQVWQRARGRLWRLVALSLLLGLAGVVAVVGAGALVILLAVALAEISGDGVLALVILVPLLFLLLAGVVAFFAVRLMLATCVIMLEGTGVFASIARSWRLTRGNFWRLFGIMLLTVVLVTILVSILSVPFSMFGSVFAVQGDVMLPLILSSIGSLVGSAVSIPVMAAVLALLYIDVRMRKEGLDVELARAAQGG</sequence>
<feature type="region of interest" description="Disordered" evidence="1">
    <location>
        <begin position="1"/>
        <end position="77"/>
    </location>
</feature>
<evidence type="ECO:0000259" key="3">
    <source>
        <dbReference type="Pfam" id="PF25231"/>
    </source>
</evidence>
<keyword evidence="2" id="KW-1133">Transmembrane helix</keyword>
<accession>A0A2Y9AG48</accession>
<dbReference type="Pfam" id="PF25231">
    <property type="entry name" value="DUF7847"/>
    <property type="match status" value="1"/>
</dbReference>
<evidence type="ECO:0000256" key="2">
    <source>
        <dbReference type="SAM" id="Phobius"/>
    </source>
</evidence>
<evidence type="ECO:0000313" key="4">
    <source>
        <dbReference type="EMBL" id="SSA43175.1"/>
    </source>
</evidence>
<organism evidence="4 5">
    <name type="scientific">Georgenia satyanarayanai</name>
    <dbReference type="NCBI Taxonomy" id="860221"/>
    <lineage>
        <taxon>Bacteria</taxon>
        <taxon>Bacillati</taxon>
        <taxon>Actinomycetota</taxon>
        <taxon>Actinomycetes</taxon>
        <taxon>Micrococcales</taxon>
        <taxon>Bogoriellaceae</taxon>
        <taxon>Georgenia</taxon>
    </lineage>
</organism>
<feature type="transmembrane region" description="Helical" evidence="2">
    <location>
        <begin position="216"/>
        <end position="249"/>
    </location>
</feature>
<feature type="transmembrane region" description="Helical" evidence="2">
    <location>
        <begin position="310"/>
        <end position="333"/>
    </location>
</feature>
<feature type="compositionally biased region" description="Low complexity" evidence="1">
    <location>
        <begin position="57"/>
        <end position="77"/>
    </location>
</feature>
<protein>
    <submittedName>
        <fullName evidence="4">Membrane domain of glycerophosphoryl diester phosphodiesterase</fullName>
    </submittedName>
</protein>
<feature type="compositionally biased region" description="Low complexity" evidence="1">
    <location>
        <begin position="18"/>
        <end position="37"/>
    </location>
</feature>
<reference evidence="4 5" key="1">
    <citation type="submission" date="2016-10" db="EMBL/GenBank/DDBJ databases">
        <authorList>
            <person name="Cai Z."/>
        </authorList>
    </citation>
    <scope>NUCLEOTIDE SEQUENCE [LARGE SCALE GENOMIC DNA]</scope>
    <source>
        <strain evidence="4 5">CGMCC 1.10826</strain>
    </source>
</reference>
<feature type="transmembrane region" description="Helical" evidence="2">
    <location>
        <begin position="353"/>
        <end position="379"/>
    </location>
</feature>
<feature type="transmembrane region" description="Helical" evidence="2">
    <location>
        <begin position="121"/>
        <end position="146"/>
    </location>
</feature>
<feature type="domain" description="DUF7847" evidence="3">
    <location>
        <begin position="110"/>
        <end position="378"/>
    </location>
</feature>
<keyword evidence="2" id="KW-0812">Transmembrane</keyword>
<dbReference type="Proteomes" id="UP000250222">
    <property type="component" value="Unassembled WGS sequence"/>
</dbReference>
<proteinExistence type="predicted"/>
<feature type="transmembrane region" description="Helical" evidence="2">
    <location>
        <begin position="255"/>
        <end position="279"/>
    </location>
</feature>
<dbReference type="EMBL" id="UETB01000007">
    <property type="protein sequence ID" value="SSA43175.1"/>
    <property type="molecule type" value="Genomic_DNA"/>
</dbReference>
<dbReference type="OrthoDB" id="121140at2"/>
<keyword evidence="5" id="KW-1185">Reference proteome</keyword>
<name>A0A2Y9AG48_9MICO</name>
<keyword evidence="2" id="KW-0472">Membrane</keyword>
<dbReference type="RefSeq" id="WP_146237526.1">
    <property type="nucleotide sequence ID" value="NZ_QKLZ01000007.1"/>
</dbReference>
<evidence type="ECO:0000256" key="1">
    <source>
        <dbReference type="SAM" id="MobiDB-lite"/>
    </source>
</evidence>